<name>A0A7W5FT32_9BURK</name>
<protein>
    <submittedName>
        <fullName evidence="10">Malate dehydrogenase (Oxaloacetate-decarboxylating)(NADP+)</fullName>
        <ecNumber evidence="10">1.1.1.40</ecNumber>
    </submittedName>
</protein>
<dbReference type="InterPro" id="IPR036291">
    <property type="entry name" value="NAD(P)-bd_dom_sf"/>
</dbReference>
<dbReference type="InterPro" id="IPR045213">
    <property type="entry name" value="Malic_NAD-bd_bact_type"/>
</dbReference>
<dbReference type="SMART" id="SM00919">
    <property type="entry name" value="Malic_M"/>
    <property type="match status" value="1"/>
</dbReference>
<keyword evidence="4 10" id="KW-0560">Oxidoreductase</keyword>
<keyword evidence="11" id="KW-1185">Reference proteome</keyword>
<evidence type="ECO:0000259" key="8">
    <source>
        <dbReference type="SMART" id="SM00919"/>
    </source>
</evidence>
<evidence type="ECO:0000259" key="9">
    <source>
        <dbReference type="SMART" id="SM01274"/>
    </source>
</evidence>
<dbReference type="Pfam" id="PF00390">
    <property type="entry name" value="malic"/>
    <property type="match status" value="1"/>
</dbReference>
<sequence length="410" mass="43475">MSTLEKKALEYHKAGSPGKIATAVTKSVASQDDLALAYSPGVAVPCVEIQRDPELAYDYTAKGNLVAVITNGTAVLGLGNIGALAGKPVMEGKVVLFKKFAGIDAFDIEIDETDPDKLVDIIAALHPTFGGINLEDIKAPECFYIERKLRERLSIPVFHDDQHGTAIVVGAGMLNAVELTGRDIADVKIVCSGAGAAAIACLELLVDIGARRENIFVCDSKGVLSTARELTEEKRAWAQDTQATTLSQVIEGADVFLGLSGPGLLSQADVQKMKASPIVFTLANPDPELRPELVREVAPDAVIATGRSDYPNQINNALCFPYLFRAALDSHASTINQEMKRACVTALAGLARADARFGKDYVVPGLLDERLLSEVTPKIAAAAARSGVARKPVDPVAYSARLAALAQDLL</sequence>
<reference evidence="10 11" key="1">
    <citation type="submission" date="2020-08" db="EMBL/GenBank/DDBJ databases">
        <title>Genomic Encyclopedia of Type Strains, Phase III (KMG-III): the genomes of soil and plant-associated and newly described type strains.</title>
        <authorList>
            <person name="Whitman W."/>
        </authorList>
    </citation>
    <scope>NUCLEOTIDE SEQUENCE [LARGE SCALE GENOMIC DNA]</scope>
    <source>
        <strain evidence="10 11">CECT 8897</strain>
    </source>
</reference>
<dbReference type="InterPro" id="IPR037062">
    <property type="entry name" value="Malic_N_dom_sf"/>
</dbReference>
<comment type="cofactor">
    <cofactor evidence="7">
        <name>Mg(2+)</name>
        <dbReference type="ChEBI" id="CHEBI:18420"/>
    </cofactor>
    <cofactor evidence="7">
        <name>Mn(2+)</name>
        <dbReference type="ChEBI" id="CHEBI:29035"/>
    </cofactor>
    <text evidence="7">Divalent metal cations. Prefers magnesium or manganese.</text>
</comment>
<gene>
    <name evidence="10" type="ORF">FHS03_001460</name>
</gene>
<proteinExistence type="inferred from homology"/>
<dbReference type="InterPro" id="IPR001891">
    <property type="entry name" value="Malic_OxRdtase"/>
</dbReference>
<dbReference type="InterPro" id="IPR051674">
    <property type="entry name" value="Malate_Decarboxylase"/>
</dbReference>
<dbReference type="AlphaFoldDB" id="A0A7W5FT32"/>
<feature type="binding site" evidence="7">
    <location>
        <position position="136"/>
    </location>
    <ligand>
        <name>a divalent metal cation</name>
        <dbReference type="ChEBI" id="CHEBI:60240"/>
    </ligand>
</feature>
<dbReference type="FunFam" id="3.40.50.720:FF:000095">
    <property type="entry name" value="NADP-dependent malic enzyme"/>
    <property type="match status" value="1"/>
</dbReference>
<evidence type="ECO:0000256" key="5">
    <source>
        <dbReference type="PIRSR" id="PIRSR000106-1"/>
    </source>
</evidence>
<dbReference type="GO" id="GO:0046872">
    <property type="term" value="F:metal ion binding"/>
    <property type="evidence" value="ECO:0007669"/>
    <property type="project" value="UniProtKB-KW"/>
</dbReference>
<dbReference type="SMART" id="SM01274">
    <property type="entry name" value="malic"/>
    <property type="match status" value="1"/>
</dbReference>
<feature type="active site" description="Proton acceptor" evidence="5">
    <location>
        <position position="93"/>
    </location>
</feature>
<organism evidence="10 11">
    <name type="scientific">Pseudoduganella violacea</name>
    <dbReference type="NCBI Taxonomy" id="1715466"/>
    <lineage>
        <taxon>Bacteria</taxon>
        <taxon>Pseudomonadati</taxon>
        <taxon>Pseudomonadota</taxon>
        <taxon>Betaproteobacteria</taxon>
        <taxon>Burkholderiales</taxon>
        <taxon>Oxalobacteraceae</taxon>
        <taxon>Telluria group</taxon>
        <taxon>Pseudoduganella</taxon>
    </lineage>
</organism>
<dbReference type="InterPro" id="IPR012302">
    <property type="entry name" value="Malic_NAD-bd"/>
</dbReference>
<dbReference type="SUPFAM" id="SSF51735">
    <property type="entry name" value="NAD(P)-binding Rossmann-fold domains"/>
    <property type="match status" value="1"/>
</dbReference>
<evidence type="ECO:0000256" key="1">
    <source>
        <dbReference type="ARBA" id="ARBA00001936"/>
    </source>
</evidence>
<comment type="similarity">
    <text evidence="2">Belongs to the malic enzymes family.</text>
</comment>
<feature type="domain" description="Malic enzyme NAD-binding" evidence="8">
    <location>
        <begin position="162"/>
        <end position="384"/>
    </location>
</feature>
<accession>A0A7W5FT32</accession>
<evidence type="ECO:0000313" key="11">
    <source>
        <dbReference type="Proteomes" id="UP000541535"/>
    </source>
</evidence>
<dbReference type="FunFam" id="3.40.50.10380:FF:000003">
    <property type="entry name" value="NADP-dependent malic enzyme"/>
    <property type="match status" value="1"/>
</dbReference>
<dbReference type="RefSeq" id="WP_183440344.1">
    <property type="nucleotide sequence ID" value="NZ_JACHXD010000003.1"/>
</dbReference>
<evidence type="ECO:0000256" key="3">
    <source>
        <dbReference type="ARBA" id="ARBA00022723"/>
    </source>
</evidence>
<evidence type="ECO:0000256" key="6">
    <source>
        <dbReference type="PIRSR" id="PIRSR000106-2"/>
    </source>
</evidence>
<feature type="binding site" evidence="6">
    <location>
        <position position="315"/>
    </location>
    <ligand>
        <name>(S)-malate</name>
        <dbReference type="ChEBI" id="CHEBI:15589"/>
    </ligand>
</feature>
<dbReference type="CDD" id="cd05311">
    <property type="entry name" value="NAD_bind_2_malic_enz"/>
    <property type="match status" value="1"/>
</dbReference>
<dbReference type="PANTHER" id="PTHR43237">
    <property type="entry name" value="NADP-DEPENDENT MALIC ENZYME"/>
    <property type="match status" value="1"/>
</dbReference>
<dbReference type="PIRSF" id="PIRSF000106">
    <property type="entry name" value="ME"/>
    <property type="match status" value="1"/>
</dbReference>
<evidence type="ECO:0000313" key="10">
    <source>
        <dbReference type="EMBL" id="MBB3118429.1"/>
    </source>
</evidence>
<dbReference type="SUPFAM" id="SSF53223">
    <property type="entry name" value="Aminoacid dehydrogenase-like, N-terminal domain"/>
    <property type="match status" value="1"/>
</dbReference>
<dbReference type="EMBL" id="JACHXD010000003">
    <property type="protein sequence ID" value="MBB3118429.1"/>
    <property type="molecule type" value="Genomic_DNA"/>
</dbReference>
<evidence type="ECO:0000256" key="4">
    <source>
        <dbReference type="ARBA" id="ARBA00023002"/>
    </source>
</evidence>
<dbReference type="EC" id="1.1.1.40" evidence="10"/>
<dbReference type="Gene3D" id="3.40.50.10380">
    <property type="entry name" value="Malic enzyme, N-terminal domain"/>
    <property type="match status" value="1"/>
</dbReference>
<comment type="cofactor">
    <cofactor evidence="1">
        <name>Mn(2+)</name>
        <dbReference type="ChEBI" id="CHEBI:29035"/>
    </cofactor>
</comment>
<dbReference type="GO" id="GO:0004473">
    <property type="term" value="F:malate dehydrogenase (decarboxylating) (NADP+) activity"/>
    <property type="evidence" value="ECO:0007669"/>
    <property type="project" value="UniProtKB-EC"/>
</dbReference>
<feature type="binding site" evidence="6">
    <location>
        <position position="284"/>
    </location>
    <ligand>
        <name>(S)-malate</name>
        <dbReference type="ChEBI" id="CHEBI:15589"/>
    </ligand>
</feature>
<comment type="caution">
    <text evidence="10">The sequence shown here is derived from an EMBL/GenBank/DDBJ whole genome shotgun (WGS) entry which is preliminary data.</text>
</comment>
<keyword evidence="3 7" id="KW-0479">Metal-binding</keyword>
<feature type="binding site" evidence="7">
    <location>
        <position position="161"/>
    </location>
    <ligand>
        <name>a divalent metal cation</name>
        <dbReference type="ChEBI" id="CHEBI:60240"/>
    </ligand>
</feature>
<dbReference type="Pfam" id="PF03949">
    <property type="entry name" value="Malic_M"/>
    <property type="match status" value="1"/>
</dbReference>
<dbReference type="PANTHER" id="PTHR43237:SF4">
    <property type="entry name" value="NADP-DEPENDENT MALIC ENZYME"/>
    <property type="match status" value="1"/>
</dbReference>
<dbReference type="InterPro" id="IPR012301">
    <property type="entry name" value="Malic_N_dom"/>
</dbReference>
<evidence type="ECO:0000256" key="2">
    <source>
        <dbReference type="ARBA" id="ARBA00008785"/>
    </source>
</evidence>
<dbReference type="InterPro" id="IPR046346">
    <property type="entry name" value="Aminoacid_DH-like_N_sf"/>
</dbReference>
<dbReference type="GO" id="GO:0051287">
    <property type="term" value="F:NAD binding"/>
    <property type="evidence" value="ECO:0007669"/>
    <property type="project" value="InterPro"/>
</dbReference>
<evidence type="ECO:0000256" key="7">
    <source>
        <dbReference type="PIRSR" id="PIRSR000106-3"/>
    </source>
</evidence>
<dbReference type="Proteomes" id="UP000541535">
    <property type="component" value="Unassembled WGS sequence"/>
</dbReference>
<feature type="domain" description="Malic enzyme N-terminal" evidence="9">
    <location>
        <begin position="17"/>
        <end position="150"/>
    </location>
</feature>
<feature type="active site" description="Proton donor" evidence="5">
    <location>
        <position position="38"/>
    </location>
</feature>
<dbReference type="Gene3D" id="3.40.50.720">
    <property type="entry name" value="NAD(P)-binding Rossmann-like Domain"/>
    <property type="match status" value="1"/>
</dbReference>
<feature type="binding site" evidence="7">
    <location>
        <position position="135"/>
    </location>
    <ligand>
        <name>a divalent metal cation</name>
        <dbReference type="ChEBI" id="CHEBI:60240"/>
    </ligand>
</feature>